<organism evidence="1">
    <name type="scientific">Alexandrium catenella</name>
    <name type="common">Red tide dinoflagellate</name>
    <name type="synonym">Gonyaulax catenella</name>
    <dbReference type="NCBI Taxonomy" id="2925"/>
    <lineage>
        <taxon>Eukaryota</taxon>
        <taxon>Sar</taxon>
        <taxon>Alveolata</taxon>
        <taxon>Dinophyceae</taxon>
        <taxon>Gonyaulacales</taxon>
        <taxon>Pyrocystaceae</taxon>
        <taxon>Alexandrium</taxon>
    </lineage>
</organism>
<evidence type="ECO:0000313" key="1">
    <source>
        <dbReference type="EMBL" id="CAD9099973.1"/>
    </source>
</evidence>
<gene>
    <name evidence="1" type="ORF">ACAT0790_LOCUS6876</name>
</gene>
<protein>
    <submittedName>
        <fullName evidence="1">Uncharacterized protein</fullName>
    </submittedName>
</protein>
<name>A0A7S1LCI4_ALECA</name>
<dbReference type="EMBL" id="HBGE01011691">
    <property type="protein sequence ID" value="CAD9099973.1"/>
    <property type="molecule type" value="Transcribed_RNA"/>
</dbReference>
<proteinExistence type="predicted"/>
<dbReference type="AlphaFoldDB" id="A0A7S1LCI4"/>
<reference evidence="1" key="1">
    <citation type="submission" date="2021-01" db="EMBL/GenBank/DDBJ databases">
        <authorList>
            <person name="Corre E."/>
            <person name="Pelletier E."/>
            <person name="Niang G."/>
            <person name="Scheremetjew M."/>
            <person name="Finn R."/>
            <person name="Kale V."/>
            <person name="Holt S."/>
            <person name="Cochrane G."/>
            <person name="Meng A."/>
            <person name="Brown T."/>
            <person name="Cohen L."/>
        </authorList>
    </citation>
    <scope>NUCLEOTIDE SEQUENCE</scope>
    <source>
        <strain evidence="1">OF101</strain>
    </source>
</reference>
<accession>A0A7S1LCI4</accession>
<sequence>MGWHLQTSSQSARSSRGRAARLLGIVLAVRPLGSHASSAGADPCTCLNWREVYSSGKVICGEFAEMRNMIRPRVNLTLLEVAGFFQHPYHMEKCQQYLQLLDDNYCHNLDGHAFSGWIPGSSEFDASAWCYVSRECKDLNGGQEIADKVTPEGHVLKREVSAKICKPGTDRLMRDLSVEDLRTIVVRMRTALPDSTHMLSLGLLCLEAYKALHPWMGVWEAVKPLFAAPTRDALKSLPAPLAKAVEDEEPMVLYVGKPDNHDNYKVVVGKKIYSLDDERVRKFFGLVRTNERICPDTVHCLTQPKHEEL</sequence>